<keyword evidence="6" id="KW-0133">Cell shape</keyword>
<name>T0BVZ0_ALIAG</name>
<dbReference type="GO" id="GO:0008658">
    <property type="term" value="F:penicillin binding"/>
    <property type="evidence" value="ECO:0007669"/>
    <property type="project" value="InterPro"/>
</dbReference>
<organism evidence="13 14">
    <name type="scientific">Alicyclobacillus acidoterrestris (strain ATCC 49025 / DSM 3922 / CIP 106132 / NCIMB 13137 / GD3B)</name>
    <dbReference type="NCBI Taxonomy" id="1356854"/>
    <lineage>
        <taxon>Bacteria</taxon>
        <taxon>Bacillati</taxon>
        <taxon>Bacillota</taxon>
        <taxon>Bacilli</taxon>
        <taxon>Bacillales</taxon>
        <taxon>Alicyclobacillaceae</taxon>
        <taxon>Alicyclobacillus</taxon>
    </lineage>
</organism>
<dbReference type="GO" id="GO:0005886">
    <property type="term" value="C:plasma membrane"/>
    <property type="evidence" value="ECO:0007669"/>
    <property type="project" value="UniProtKB-SubCell"/>
</dbReference>
<dbReference type="eggNOG" id="COG0768">
    <property type="taxonomic scope" value="Bacteria"/>
</dbReference>
<comment type="subcellular location">
    <subcellularLocation>
        <location evidence="2">Cell membrane</location>
    </subcellularLocation>
    <subcellularLocation>
        <location evidence="1">Membrane</location>
        <topology evidence="1">Single-pass membrane protein</topology>
    </subcellularLocation>
</comment>
<evidence type="ECO:0000256" key="6">
    <source>
        <dbReference type="ARBA" id="ARBA00022960"/>
    </source>
</evidence>
<protein>
    <submittedName>
        <fullName evidence="13">Peptidoglycan glycosyltransferase</fullName>
    </submittedName>
</protein>
<keyword evidence="4" id="KW-1003">Cell membrane</keyword>
<evidence type="ECO:0000256" key="7">
    <source>
        <dbReference type="ARBA" id="ARBA00022984"/>
    </source>
</evidence>
<dbReference type="InterPro" id="IPR050515">
    <property type="entry name" value="Beta-lactam/transpept"/>
</dbReference>
<keyword evidence="9" id="KW-0472">Membrane</keyword>
<dbReference type="Pfam" id="PF03717">
    <property type="entry name" value="PBP_dimer"/>
    <property type="match status" value="1"/>
</dbReference>
<keyword evidence="14" id="KW-1185">Reference proteome</keyword>
<dbReference type="RefSeq" id="WP_021295879.1">
    <property type="nucleotide sequence ID" value="NZ_AURB01000112.1"/>
</dbReference>
<keyword evidence="5" id="KW-0812">Transmembrane</keyword>
<dbReference type="STRING" id="1356854.N007_00710"/>
<dbReference type="Pfam" id="PF00905">
    <property type="entry name" value="Transpeptidase"/>
    <property type="match status" value="1"/>
</dbReference>
<dbReference type="InterPro" id="IPR012338">
    <property type="entry name" value="Beta-lactam/transpept-like"/>
</dbReference>
<feature type="domain" description="Penicillin-binding protein transpeptidase" evidence="11">
    <location>
        <begin position="273"/>
        <end position="638"/>
    </location>
</feature>
<dbReference type="SUPFAM" id="SSF56519">
    <property type="entry name" value="Penicillin binding protein dimerisation domain"/>
    <property type="match status" value="1"/>
</dbReference>
<sequence>MRWEENPHGSRLVWVYAMVVAAILGLILRLGYLDVVCGKSFRAQVGKTLSTRLGVLPTRGWIYDKDMHVLAYNSPSVSVVLSKFGVDPDLYPQLAKRLAPVLHMRPEELLQKMEQNAADKEVSLFENASKAQIAYIAEHQSKLPGIHCVEDVRRVYPFGSLGGHLIGYIQPQPASEAEMYRKAKYLPEQRVGITGVERQYESILQGKPGYRTWQINSAGVPIKAFGLNPPPTPGQSLRLTLDAALQAKAQTLVMNQLEAVRNAHHIDPTDAEAVMLDAKTGGVLAMVSYPYYNPNWFIQSTEYQKHRSYIENTRLTPIINHTLTSPRYPGSTVKPVNLLAAMNSGVITPYTRIQDNGKLMVGTYEAHDWMPGGHGLVDVATAIQTSCDTYMYQVGMWMANWYGGLPRGTSLSSWNQRDRIRGLNQMLDWEWKFGLGPKTGIDLPGEASGRFYVNDSVHHSIVRYDLMASEQAMKQQHRVPNAGLLYDNAFAAIGQMQEFTPLQLAVCAMSIANDGVRYKPHVLDAVLSADGKRVIRKAQPEIVSRVHIPAEQLRAVKYGMYKVTNQPGGTAYRAFQGAPYTVAGKTGTAEVSQWGKKTDISLFIAYAPVVHPQVALAVMVPGGGESSDVAVPLARKLLDAYFAEQRQTPKEKARALANWFGSPAARCTEFGP</sequence>
<dbReference type="PANTHER" id="PTHR30627:SF2">
    <property type="entry name" value="PEPTIDOGLYCAN D,D-TRANSPEPTIDASE MRDA"/>
    <property type="match status" value="1"/>
</dbReference>
<dbReference type="GO" id="GO:0071972">
    <property type="term" value="F:peptidoglycan L,D-transpeptidase activity"/>
    <property type="evidence" value="ECO:0007669"/>
    <property type="project" value="TreeGrafter"/>
</dbReference>
<dbReference type="Gene3D" id="3.40.710.10">
    <property type="entry name" value="DD-peptidase/beta-lactamase superfamily"/>
    <property type="match status" value="1"/>
</dbReference>
<evidence type="ECO:0000259" key="12">
    <source>
        <dbReference type="Pfam" id="PF03717"/>
    </source>
</evidence>
<evidence type="ECO:0000313" key="13">
    <source>
        <dbReference type="EMBL" id="UNO50408.1"/>
    </source>
</evidence>
<keyword evidence="7" id="KW-0573">Peptidoglycan synthesis</keyword>
<evidence type="ECO:0000256" key="3">
    <source>
        <dbReference type="ARBA" id="ARBA00007171"/>
    </source>
</evidence>
<dbReference type="GO" id="GO:0008360">
    <property type="term" value="P:regulation of cell shape"/>
    <property type="evidence" value="ECO:0007669"/>
    <property type="project" value="UniProtKB-KW"/>
</dbReference>
<evidence type="ECO:0000259" key="11">
    <source>
        <dbReference type="Pfam" id="PF00905"/>
    </source>
</evidence>
<evidence type="ECO:0000256" key="10">
    <source>
        <dbReference type="ARBA" id="ARBA00023316"/>
    </source>
</evidence>
<dbReference type="SUPFAM" id="SSF56601">
    <property type="entry name" value="beta-lactamase/transpeptidase-like"/>
    <property type="match status" value="1"/>
</dbReference>
<accession>A0A9E7CX34</accession>
<keyword evidence="10" id="KW-0961">Cell wall biogenesis/degradation</keyword>
<evidence type="ECO:0000256" key="8">
    <source>
        <dbReference type="ARBA" id="ARBA00022989"/>
    </source>
</evidence>
<dbReference type="OrthoDB" id="2378949at2"/>
<dbReference type="EMBL" id="CP080467">
    <property type="protein sequence ID" value="UNO50408.1"/>
    <property type="molecule type" value="Genomic_DNA"/>
</dbReference>
<dbReference type="InterPro" id="IPR005311">
    <property type="entry name" value="PBP_dimer"/>
</dbReference>
<accession>T0BVZ0</accession>
<evidence type="ECO:0000256" key="9">
    <source>
        <dbReference type="ARBA" id="ARBA00023136"/>
    </source>
</evidence>
<comment type="similarity">
    <text evidence="3">Belongs to the transpeptidase family.</text>
</comment>
<dbReference type="AlphaFoldDB" id="T0BVZ0"/>
<feature type="domain" description="Penicillin-binding protein dimerisation" evidence="12">
    <location>
        <begin position="57"/>
        <end position="223"/>
    </location>
</feature>
<dbReference type="Proteomes" id="UP000829401">
    <property type="component" value="Chromosome"/>
</dbReference>
<dbReference type="InterPro" id="IPR036138">
    <property type="entry name" value="PBP_dimer_sf"/>
</dbReference>
<evidence type="ECO:0000256" key="5">
    <source>
        <dbReference type="ARBA" id="ARBA00022692"/>
    </source>
</evidence>
<evidence type="ECO:0000256" key="1">
    <source>
        <dbReference type="ARBA" id="ARBA00004167"/>
    </source>
</evidence>
<dbReference type="GO" id="GO:0009252">
    <property type="term" value="P:peptidoglycan biosynthetic process"/>
    <property type="evidence" value="ECO:0007669"/>
    <property type="project" value="UniProtKB-KW"/>
</dbReference>
<dbReference type="PANTHER" id="PTHR30627">
    <property type="entry name" value="PEPTIDOGLYCAN D,D-TRANSPEPTIDASE"/>
    <property type="match status" value="1"/>
</dbReference>
<dbReference type="KEGG" id="aaco:K1I37_08050"/>
<evidence type="ECO:0000256" key="2">
    <source>
        <dbReference type="ARBA" id="ARBA00004236"/>
    </source>
</evidence>
<dbReference type="InterPro" id="IPR001460">
    <property type="entry name" value="PCN-bd_Tpept"/>
</dbReference>
<evidence type="ECO:0000313" key="14">
    <source>
        <dbReference type="Proteomes" id="UP000829401"/>
    </source>
</evidence>
<dbReference type="Gene3D" id="3.90.1310.10">
    <property type="entry name" value="Penicillin-binding protein 2a (Domain 2)"/>
    <property type="match status" value="1"/>
</dbReference>
<reference evidence="14" key="1">
    <citation type="journal article" date="2022" name="G3 (Bethesda)">
        <title>Unveiling the complete genome sequence of Alicyclobacillus acidoterrestris DSM 3922T, a taint-producing strain.</title>
        <authorList>
            <person name="Leonardo I.C."/>
            <person name="Barreto Crespo M.T."/>
            <person name="Gaspar F.B."/>
        </authorList>
    </citation>
    <scope>NUCLEOTIDE SEQUENCE [LARGE SCALE GENOMIC DNA]</scope>
    <source>
        <strain evidence="14">DSM 3922</strain>
    </source>
</reference>
<keyword evidence="8" id="KW-1133">Transmembrane helix</keyword>
<proteinExistence type="inferred from homology"/>
<gene>
    <name evidence="13" type="ORF">K1I37_08050</name>
</gene>
<evidence type="ECO:0000256" key="4">
    <source>
        <dbReference type="ARBA" id="ARBA00022475"/>
    </source>
</evidence>
<dbReference type="GO" id="GO:0071555">
    <property type="term" value="P:cell wall organization"/>
    <property type="evidence" value="ECO:0007669"/>
    <property type="project" value="UniProtKB-KW"/>
</dbReference>